<dbReference type="Proteomes" id="UP000440066">
    <property type="component" value="Unassembled WGS sequence"/>
</dbReference>
<evidence type="ECO:0000256" key="6">
    <source>
        <dbReference type="SAM" id="Phobius"/>
    </source>
</evidence>
<dbReference type="GO" id="GO:0016020">
    <property type="term" value="C:membrane"/>
    <property type="evidence" value="ECO:0007669"/>
    <property type="project" value="UniProtKB-SubCell"/>
</dbReference>
<gene>
    <name evidence="7" type="ORF">GF867_05125</name>
</gene>
<accession>A0A844C799</accession>
<evidence type="ECO:0000256" key="3">
    <source>
        <dbReference type="ARBA" id="ARBA00022989"/>
    </source>
</evidence>
<dbReference type="AlphaFoldDB" id="A0A844C799"/>
<evidence type="ECO:0000256" key="5">
    <source>
        <dbReference type="ARBA" id="ARBA00023600"/>
    </source>
</evidence>
<dbReference type="Pfam" id="PF05105">
    <property type="entry name" value="Phage_holin_4_1"/>
    <property type="match status" value="1"/>
</dbReference>
<evidence type="ECO:0000256" key="1">
    <source>
        <dbReference type="ARBA" id="ARBA00004141"/>
    </source>
</evidence>
<evidence type="ECO:0000256" key="2">
    <source>
        <dbReference type="ARBA" id="ARBA00022692"/>
    </source>
</evidence>
<reference evidence="7 8" key="1">
    <citation type="submission" date="2019-11" db="EMBL/GenBank/DDBJ databases">
        <title>Characterisation of Fundicoccus ignavus gen. nov. sp. nov., a novel genus of the family Aerococcaceae from bulk tank milk.</title>
        <authorList>
            <person name="Siebert A."/>
            <person name="Huptas C."/>
            <person name="Wenning M."/>
            <person name="Scherer S."/>
            <person name="Doll E.V."/>
        </authorList>
    </citation>
    <scope>NUCLEOTIDE SEQUENCE [LARGE SCALE GENOMIC DNA]</scope>
    <source>
        <strain evidence="7 8">DSM 109652</strain>
    </source>
</reference>
<sequence length="148" mass="16493">MSIKEGISQLGQSVWKDFNWASSLLALAGGMIGSFIGGWDVLISALTFFVVADFCTGLLKAWHNNSLDTKISFIGLIKKLYIFVAVAVAVQLQLIIGDNIPLREIVIFFYISNEGMSLLENSSEFIEWPEPIRKSFKQIREKSEAGDE</sequence>
<dbReference type="EMBL" id="WJQT01000005">
    <property type="protein sequence ID" value="MRJ46946.1"/>
    <property type="molecule type" value="Genomic_DNA"/>
</dbReference>
<organism evidence="7 8">
    <name type="scientific">Fundicoccus ignavus</name>
    <dbReference type="NCBI Taxonomy" id="2664442"/>
    <lineage>
        <taxon>Bacteria</taxon>
        <taxon>Bacillati</taxon>
        <taxon>Bacillota</taxon>
        <taxon>Bacilli</taxon>
        <taxon>Lactobacillales</taxon>
        <taxon>Aerococcaceae</taxon>
        <taxon>Fundicoccus</taxon>
    </lineage>
</organism>
<keyword evidence="4 6" id="KW-0472">Membrane</keyword>
<dbReference type="InterPro" id="IPR006480">
    <property type="entry name" value="Phage_holin_4_1"/>
</dbReference>
<evidence type="ECO:0000313" key="8">
    <source>
        <dbReference type="Proteomes" id="UP000440066"/>
    </source>
</evidence>
<keyword evidence="2 6" id="KW-0812">Transmembrane</keyword>
<evidence type="ECO:0000313" key="7">
    <source>
        <dbReference type="EMBL" id="MRJ46946.1"/>
    </source>
</evidence>
<keyword evidence="3 6" id="KW-1133">Transmembrane helix</keyword>
<protein>
    <submittedName>
        <fullName evidence="7">Holin</fullName>
    </submittedName>
</protein>
<comment type="caution">
    <text evidence="7">The sequence shown here is derived from an EMBL/GenBank/DDBJ whole genome shotgun (WGS) entry which is preliminary data.</text>
</comment>
<comment type="similarity">
    <text evidence="5">Belongs to the bacteriophage holin family. Cp-1 holin subfamily.</text>
</comment>
<proteinExistence type="inferred from homology"/>
<evidence type="ECO:0000256" key="4">
    <source>
        <dbReference type="ARBA" id="ARBA00023136"/>
    </source>
</evidence>
<comment type="subcellular location">
    <subcellularLocation>
        <location evidence="1">Membrane</location>
        <topology evidence="1">Multi-pass membrane protein</topology>
    </subcellularLocation>
</comment>
<feature type="transmembrane region" description="Helical" evidence="6">
    <location>
        <begin position="80"/>
        <end position="96"/>
    </location>
</feature>
<name>A0A844C799_9LACT</name>
<dbReference type="NCBIfam" id="TIGR01593">
    <property type="entry name" value="holin_tox_secr"/>
    <property type="match status" value="1"/>
</dbReference>